<feature type="transmembrane region" description="Helical" evidence="1">
    <location>
        <begin position="218"/>
        <end position="239"/>
    </location>
</feature>
<gene>
    <name evidence="3" type="ORF">PECAL_3P22530</name>
</gene>
<evidence type="ECO:0000256" key="2">
    <source>
        <dbReference type="SAM" id="SignalP"/>
    </source>
</evidence>
<dbReference type="PANTHER" id="PTHR31303">
    <property type="entry name" value="CTP-DEPENDENT DIACYLGLYCEROL KINASE 1"/>
    <property type="match status" value="1"/>
</dbReference>
<dbReference type="InterPro" id="IPR037997">
    <property type="entry name" value="Dgk1-like"/>
</dbReference>
<keyword evidence="2" id="KW-0732">Signal</keyword>
<dbReference type="OrthoDB" id="5673at2759"/>
<dbReference type="GO" id="GO:0004143">
    <property type="term" value="F:ATP-dependent diacylglycerol kinase activity"/>
    <property type="evidence" value="ECO:0007669"/>
    <property type="project" value="InterPro"/>
</dbReference>
<keyword evidence="1" id="KW-0812">Transmembrane</keyword>
<feature type="transmembrane region" description="Helical" evidence="1">
    <location>
        <begin position="166"/>
        <end position="197"/>
    </location>
</feature>
<evidence type="ECO:0000256" key="1">
    <source>
        <dbReference type="SAM" id="Phobius"/>
    </source>
</evidence>
<accession>A0A8J2WKZ4</accession>
<proteinExistence type="predicted"/>
<sequence>MACMHLLALAAAATARRVPARGGFVAAAPRVRTTPLRRPRTTKAVALAAIPTIALYESSAQLINDAGCTAGAAAGAVAWIKVWTTLAERGVIDAKLARKIVHCGSGPLYLLVWRFYSDAALARVIAALVPALNIVKLQKAAQDDNELSRAISRSGDPSEVLGGPYVYTWVLLLAALLAFRTPAAIVAVAQMAVGDGLADIIGRRFGRQKWFCNPEKSYAGSLAFVLGATVASMGLLRWLAFPAPLAPLVAISVICALVEVLLTDVDDNVSVPLVGALLALTLR</sequence>
<keyword evidence="1" id="KW-1133">Transmembrane helix</keyword>
<keyword evidence="4" id="KW-1185">Reference proteome</keyword>
<name>A0A8J2WKZ4_9STRA</name>
<dbReference type="AlphaFoldDB" id="A0A8J2WKZ4"/>
<dbReference type="PANTHER" id="PTHR31303:SF1">
    <property type="entry name" value="CTP-DEPENDENT DIACYLGLYCEROL KINASE 1"/>
    <property type="match status" value="1"/>
</dbReference>
<dbReference type="EMBL" id="CAKKNE010000003">
    <property type="protein sequence ID" value="CAH0372270.1"/>
    <property type="molecule type" value="Genomic_DNA"/>
</dbReference>
<comment type="caution">
    <text evidence="3">The sequence shown here is derived from an EMBL/GenBank/DDBJ whole genome shotgun (WGS) entry which is preliminary data.</text>
</comment>
<keyword evidence="1" id="KW-0472">Membrane</keyword>
<evidence type="ECO:0008006" key="5">
    <source>
        <dbReference type="Google" id="ProtNLM"/>
    </source>
</evidence>
<organism evidence="3 4">
    <name type="scientific">Pelagomonas calceolata</name>
    <dbReference type="NCBI Taxonomy" id="35677"/>
    <lineage>
        <taxon>Eukaryota</taxon>
        <taxon>Sar</taxon>
        <taxon>Stramenopiles</taxon>
        <taxon>Ochrophyta</taxon>
        <taxon>Pelagophyceae</taxon>
        <taxon>Pelagomonadales</taxon>
        <taxon>Pelagomonadaceae</taxon>
        <taxon>Pelagomonas</taxon>
    </lineage>
</organism>
<dbReference type="Proteomes" id="UP000789595">
    <property type="component" value="Unassembled WGS sequence"/>
</dbReference>
<evidence type="ECO:0000313" key="4">
    <source>
        <dbReference type="Proteomes" id="UP000789595"/>
    </source>
</evidence>
<evidence type="ECO:0000313" key="3">
    <source>
        <dbReference type="EMBL" id="CAH0372270.1"/>
    </source>
</evidence>
<reference evidence="3" key="1">
    <citation type="submission" date="2021-11" db="EMBL/GenBank/DDBJ databases">
        <authorList>
            <consortium name="Genoscope - CEA"/>
            <person name="William W."/>
        </authorList>
    </citation>
    <scope>NUCLEOTIDE SEQUENCE</scope>
</reference>
<feature type="chain" id="PRO_5035224613" description="Dolichol kinase" evidence="2">
    <location>
        <begin position="16"/>
        <end position="283"/>
    </location>
</feature>
<protein>
    <recommendedName>
        <fullName evidence="5">Dolichol kinase</fullName>
    </recommendedName>
</protein>
<feature type="transmembrane region" description="Helical" evidence="1">
    <location>
        <begin position="245"/>
        <end position="262"/>
    </location>
</feature>
<feature type="signal peptide" evidence="2">
    <location>
        <begin position="1"/>
        <end position="15"/>
    </location>
</feature>